<dbReference type="GO" id="GO:0004523">
    <property type="term" value="F:RNA-DNA hybrid ribonuclease activity"/>
    <property type="evidence" value="ECO:0007669"/>
    <property type="project" value="InterPro"/>
</dbReference>
<dbReference type="Pfam" id="PF14111">
    <property type="entry name" value="DUF4283"/>
    <property type="match status" value="1"/>
</dbReference>
<dbReference type="Pfam" id="PF00078">
    <property type="entry name" value="RVT_1"/>
    <property type="match status" value="1"/>
</dbReference>
<evidence type="ECO:0008006" key="9">
    <source>
        <dbReference type="Google" id="ProtNLM"/>
    </source>
</evidence>
<feature type="domain" description="Endonuclease/exonuclease/phosphatase" evidence="3">
    <location>
        <begin position="476"/>
        <end position="642"/>
    </location>
</feature>
<feature type="domain" description="Zinc knuckle CX2CX4HX4C" evidence="7">
    <location>
        <begin position="169"/>
        <end position="217"/>
    </location>
</feature>
<organism evidence="8">
    <name type="scientific">Fagus sylvatica</name>
    <name type="common">Beechnut</name>
    <dbReference type="NCBI Taxonomy" id="28930"/>
    <lineage>
        <taxon>Eukaryota</taxon>
        <taxon>Viridiplantae</taxon>
        <taxon>Streptophyta</taxon>
        <taxon>Embryophyta</taxon>
        <taxon>Tracheophyta</taxon>
        <taxon>Spermatophyta</taxon>
        <taxon>Magnoliopsida</taxon>
        <taxon>eudicotyledons</taxon>
        <taxon>Gunneridae</taxon>
        <taxon>Pentapetalae</taxon>
        <taxon>rosids</taxon>
        <taxon>fabids</taxon>
        <taxon>Fagales</taxon>
        <taxon>Fagaceae</taxon>
        <taxon>Fagus</taxon>
    </lineage>
</organism>
<evidence type="ECO:0000259" key="5">
    <source>
        <dbReference type="Pfam" id="PF13966"/>
    </source>
</evidence>
<evidence type="ECO:0000259" key="7">
    <source>
        <dbReference type="Pfam" id="PF14392"/>
    </source>
</evidence>
<evidence type="ECO:0000313" key="8">
    <source>
        <dbReference type="EMBL" id="SPC73141.1"/>
    </source>
</evidence>
<sequence length="1675" mass="191055">MEDLTERWENFTLSGPESRGIPVASFRNSKGGMLAAKFLTRRNINIEAVARTFKPLWRADKGFTIRDMGDNKALFTFKEETDLERVLQNGPWAYDRSLVVCQRVEDNIPIKEIPFTHILFWVQIHDLPVLSLSTEVSETIGQTLGSVEQAPESIEDNGGGPWMRVRVTIDITKPLCCGRKITLEDSSERWISFKYERLPNFIYWCGKVDHGDKDCSYWLANKHKLKSNDQQYGPWLRATVNAGFRRTSVIVEGQDSSRPTHPGGTRSQAEDETQGVKASQSEQTNHVHDDTEDTIMRDVLGHKNHVFNLQDDSERMEKVAKDALFTAELERIDEELGIGSKMHDHPLTTIEKVAALTRRQDEDSIIPNTITETPVATNSSTSQAETGNDISHTELVICDDTLHALRDVALPGNTSDDTIQLKVSRWKKRARTGTGNSLEQVNSSEALTLSKRSREDIEAKDSVGNSPTPPGSMSLLSVNCRGLGNPQTVRELHDLVKHKAPGVVFLIETRLELKNLEVLRIKLGMHGAVGVERTGTGGGLALLWKKEVQTTIHSHSVGHIDATLVTWGSQEWHFTGFYGNPETSKRRDSWTLLRRLQRTDDMPWMVIGDFNEILERDEKTGKIERNWQQMEDFRQVLSDCVLRDMGFQGNRYTWWNGRYAADCVYERLDRGVCSAEWNILFPNAKLKYIPFSNSDHEAVMVELNPIGDKNKLKPKRFQFEAAWLQIEGCEDVIATAWKTSYSGHLMYQVSQKIKACRLALLKWSNHCGRSTKHKVEKLRGIHEQLEKQCQSKPEDVELIQKRKCVRKDLNELLAQEESYWQQRSRVNWLREGDRNTRFFHANATQCRQKNEVKALRDRNGFFHTSQDAMTLIVDDYFREIFSTSNPQTIPQVMSTVQPSITPMMNSELLRPFTSGEVREALFQMHPTKAPGPDDNQSAFVPGRLITDNILVAFESLHYMKTKRQGRATHMAVKLDMSKAYDRVEWEFLRAMMEKMGFEDRGIQLIMTCLQSVSYSVLLNRAPVGYIKPSRGIRQGDPLSPYLFLICAEGLTTLLREAETSGDLGNYLGLPPIIGRGKKQAFMEVKQKIAKKLQGWKGKLLSQAGREILIKSVAQAIPVYTMSCFRIPDNLCTEINSMVSKFWWGQKNTEHKIHWQKWSKLCRDKSEGGIGFRDLSLFNQALLAKQGWRLMQQPNSLLHKVLKAKYFPDCTFMEAAVPSHSSYTWRSLAQARHVIRLGTRWRIGSGSKVNIWRDHWVGSSPPFTIFSQRQILPETATVSALIDSEVRQWKFPLIDTIFMPEEAERIKAVPLLPPHKDDIPVWRGTSHGRFTTQSAYKIQLRELQNKSGAPSNPRRSNIFWQKLWGADVPNKIKTFMWRTCNSILPTKTKLFQRGIVASSSCPVCHDEAETEKHSLWECDFAREAWTNSSLEILCHRTDTESWNDLVELVLLQKSKPDIELFFTMAWRIWANRNATWQNNPQLNAKTLGTYASTYVEEYMEANKKLETSLSTVKRHWEPPTEPMFKMNVAWQSFNTRHSKGVGAVIRDHSGSIMAAFCEEFPSSGADLPMAALALSKAMQFGLEAGFQKLVVEFTDSQIGALLTSKEDCFIELDEMLTQLRALQREFSQLSYHLVPRSCNMAAKAMAGYSKENNEPSFWLEEGPAFLLSIVIADLSF</sequence>
<reference evidence="8" key="1">
    <citation type="submission" date="2018-02" db="EMBL/GenBank/DDBJ databases">
        <authorList>
            <person name="Cohen D.B."/>
            <person name="Kent A.D."/>
        </authorList>
    </citation>
    <scope>NUCLEOTIDE SEQUENCE</scope>
</reference>
<feature type="domain" description="Reverse transcriptase zinc-binding" evidence="5">
    <location>
        <begin position="1329"/>
        <end position="1424"/>
    </location>
</feature>
<feature type="region of interest" description="Disordered" evidence="1">
    <location>
        <begin position="430"/>
        <end position="472"/>
    </location>
</feature>
<dbReference type="InterPro" id="IPR002156">
    <property type="entry name" value="RNaseH_domain"/>
</dbReference>
<dbReference type="EMBL" id="OIVN01000043">
    <property type="protein sequence ID" value="SPC73141.1"/>
    <property type="molecule type" value="Genomic_DNA"/>
</dbReference>
<feature type="region of interest" description="Disordered" evidence="1">
    <location>
        <begin position="250"/>
        <end position="291"/>
    </location>
</feature>
<dbReference type="InterPro" id="IPR000477">
    <property type="entry name" value="RT_dom"/>
</dbReference>
<evidence type="ECO:0000259" key="3">
    <source>
        <dbReference type="Pfam" id="PF03372"/>
    </source>
</evidence>
<feature type="compositionally biased region" description="Basic and acidic residues" evidence="1">
    <location>
        <begin position="452"/>
        <end position="461"/>
    </location>
</feature>
<evidence type="ECO:0000256" key="1">
    <source>
        <dbReference type="SAM" id="MobiDB-lite"/>
    </source>
</evidence>
<feature type="domain" description="DUF4283" evidence="6">
    <location>
        <begin position="36"/>
        <end position="104"/>
    </location>
</feature>
<evidence type="ECO:0000259" key="2">
    <source>
        <dbReference type="Pfam" id="PF00078"/>
    </source>
</evidence>
<dbReference type="InterPro" id="IPR005135">
    <property type="entry name" value="Endo/exonuclease/phosphatase"/>
</dbReference>
<dbReference type="Pfam" id="PF13966">
    <property type="entry name" value="zf-RVT"/>
    <property type="match status" value="1"/>
</dbReference>
<dbReference type="Pfam" id="PF03372">
    <property type="entry name" value="Exo_endo_phos"/>
    <property type="match status" value="1"/>
</dbReference>
<feature type="domain" description="Reverse transcriptase" evidence="2">
    <location>
        <begin position="933"/>
        <end position="1057"/>
    </location>
</feature>
<dbReference type="Gene3D" id="3.60.10.10">
    <property type="entry name" value="Endonuclease/exonuclease/phosphatase"/>
    <property type="match status" value="1"/>
</dbReference>
<evidence type="ECO:0000259" key="4">
    <source>
        <dbReference type="Pfam" id="PF13456"/>
    </source>
</evidence>
<dbReference type="Pfam" id="PF14392">
    <property type="entry name" value="zf-CCHC_4"/>
    <property type="match status" value="1"/>
</dbReference>
<dbReference type="SUPFAM" id="SSF56219">
    <property type="entry name" value="DNase I-like"/>
    <property type="match status" value="1"/>
</dbReference>
<dbReference type="InterPro" id="IPR025558">
    <property type="entry name" value="DUF4283"/>
</dbReference>
<dbReference type="Pfam" id="PF13456">
    <property type="entry name" value="RVT_3"/>
    <property type="match status" value="1"/>
</dbReference>
<dbReference type="PANTHER" id="PTHR33116">
    <property type="entry name" value="REVERSE TRANSCRIPTASE ZINC-BINDING DOMAIN-CONTAINING PROTEIN-RELATED-RELATED"/>
    <property type="match status" value="1"/>
</dbReference>
<protein>
    <recommendedName>
        <fullName evidence="9">Reverse transcriptase domain-containing protein</fullName>
    </recommendedName>
</protein>
<dbReference type="CDD" id="cd06222">
    <property type="entry name" value="RNase_H_like"/>
    <property type="match status" value="1"/>
</dbReference>
<dbReference type="PANTHER" id="PTHR33116:SF86">
    <property type="entry name" value="REVERSE TRANSCRIPTASE DOMAIN-CONTAINING PROTEIN"/>
    <property type="match status" value="1"/>
</dbReference>
<name>A0A2N9EEN8_FAGSY</name>
<gene>
    <name evidence="8" type="ORF">FSB_LOCUS1023</name>
</gene>
<evidence type="ECO:0000259" key="6">
    <source>
        <dbReference type="Pfam" id="PF14111"/>
    </source>
</evidence>
<feature type="compositionally biased region" description="Polar residues" evidence="1">
    <location>
        <begin position="433"/>
        <end position="447"/>
    </location>
</feature>
<proteinExistence type="predicted"/>
<accession>A0A2N9EEN8</accession>
<feature type="domain" description="RNase H type-1" evidence="4">
    <location>
        <begin position="1528"/>
        <end position="1645"/>
    </location>
</feature>
<dbReference type="InterPro" id="IPR025836">
    <property type="entry name" value="Zn_knuckle_CX2CX4HX4C"/>
</dbReference>
<dbReference type="InterPro" id="IPR026960">
    <property type="entry name" value="RVT-Znf"/>
</dbReference>
<dbReference type="GO" id="GO:0003676">
    <property type="term" value="F:nucleic acid binding"/>
    <property type="evidence" value="ECO:0007669"/>
    <property type="project" value="InterPro"/>
</dbReference>
<dbReference type="InterPro" id="IPR036691">
    <property type="entry name" value="Endo/exonu/phosph_ase_sf"/>
</dbReference>
<dbReference type="InterPro" id="IPR044730">
    <property type="entry name" value="RNase_H-like_dom_plant"/>
</dbReference>